<dbReference type="EMBL" id="FOGJ01000016">
    <property type="protein sequence ID" value="SES01663.1"/>
    <property type="molecule type" value="Genomic_DNA"/>
</dbReference>
<proteinExistence type="inferred from homology"/>
<dbReference type="SMART" id="SM00382">
    <property type="entry name" value="AAA"/>
    <property type="match status" value="1"/>
</dbReference>
<evidence type="ECO:0000256" key="1">
    <source>
        <dbReference type="ARBA" id="ARBA00005417"/>
    </source>
</evidence>
<dbReference type="CDD" id="cd03257">
    <property type="entry name" value="ABC_NikE_OppD_transporters"/>
    <property type="match status" value="1"/>
</dbReference>
<keyword evidence="3" id="KW-0547">Nucleotide-binding</keyword>
<keyword evidence="4 6" id="KW-0067">ATP-binding</keyword>
<gene>
    <name evidence="6" type="ORF">SAMN04487884_11658</name>
</gene>
<comment type="similarity">
    <text evidence="1">Belongs to the ABC transporter superfamily.</text>
</comment>
<sequence>MPINNNDHKEVLLSVQHLVKSFPAGGRQTLTAVNDVSFDIYKGETLGMVGESGCGKTTCGRTCIGLYPKTSGTVLYKGKDVHSLRKKDLKQFKKEVQMVFQDPYGSLDPRMTVAEIIGEGIDIHHLAKNKEDRTKKIYKYLDLVGLNQEHANRFVHEFSGGQRQRIGIARALAMEPEFLLLDEPISALDVSIQAQIVNLLVDLQKKMGLTYLFVAHDLSMVKHISDRVAVLYLGTLVELAPSKELYDNPKHPYTQALLSAIPIPDPRIEKERDSSRVRLEGEVPSPINAPKGCKFSGRCKYATDSCRNEMPPLKDDGKGHLVACHMVK</sequence>
<dbReference type="Gene3D" id="3.40.50.300">
    <property type="entry name" value="P-loop containing nucleotide triphosphate hydrolases"/>
    <property type="match status" value="1"/>
</dbReference>
<dbReference type="OrthoDB" id="9806285at2"/>
<dbReference type="PROSITE" id="PS50893">
    <property type="entry name" value="ABC_TRANSPORTER_2"/>
    <property type="match status" value="1"/>
</dbReference>
<feature type="domain" description="ABC transporter" evidence="5">
    <location>
        <begin position="13"/>
        <end position="258"/>
    </location>
</feature>
<dbReference type="FunFam" id="3.40.50.300:FF:000016">
    <property type="entry name" value="Oligopeptide ABC transporter ATP-binding component"/>
    <property type="match status" value="1"/>
</dbReference>
<dbReference type="InterPro" id="IPR003593">
    <property type="entry name" value="AAA+_ATPase"/>
</dbReference>
<evidence type="ECO:0000256" key="3">
    <source>
        <dbReference type="ARBA" id="ARBA00022741"/>
    </source>
</evidence>
<dbReference type="GO" id="GO:0016887">
    <property type="term" value="F:ATP hydrolysis activity"/>
    <property type="evidence" value="ECO:0007669"/>
    <property type="project" value="InterPro"/>
</dbReference>
<dbReference type="GO" id="GO:0005524">
    <property type="term" value="F:ATP binding"/>
    <property type="evidence" value="ECO:0007669"/>
    <property type="project" value="UniProtKB-KW"/>
</dbReference>
<keyword evidence="2" id="KW-0813">Transport</keyword>
<protein>
    <submittedName>
        <fullName evidence="6">Oligopeptide transport system ATP-binding protein</fullName>
    </submittedName>
</protein>
<organism evidence="6 7">
    <name type="scientific">Butyrivibrio fibrisolvens</name>
    <dbReference type="NCBI Taxonomy" id="831"/>
    <lineage>
        <taxon>Bacteria</taxon>
        <taxon>Bacillati</taxon>
        <taxon>Bacillota</taxon>
        <taxon>Clostridia</taxon>
        <taxon>Lachnospirales</taxon>
        <taxon>Lachnospiraceae</taxon>
        <taxon>Butyrivibrio</taxon>
    </lineage>
</organism>
<dbReference type="InterPro" id="IPR013563">
    <property type="entry name" value="Oligopep_ABC_C"/>
</dbReference>
<dbReference type="NCBIfam" id="TIGR01727">
    <property type="entry name" value="oligo_HPY"/>
    <property type="match status" value="1"/>
</dbReference>
<name>A0A1H9TY30_BUTFI</name>
<evidence type="ECO:0000256" key="4">
    <source>
        <dbReference type="ARBA" id="ARBA00022840"/>
    </source>
</evidence>
<dbReference type="Proteomes" id="UP000182584">
    <property type="component" value="Unassembled WGS sequence"/>
</dbReference>
<dbReference type="InterPro" id="IPR017871">
    <property type="entry name" value="ABC_transporter-like_CS"/>
</dbReference>
<evidence type="ECO:0000259" key="5">
    <source>
        <dbReference type="PROSITE" id="PS50893"/>
    </source>
</evidence>
<dbReference type="Pfam" id="PF08352">
    <property type="entry name" value="oligo_HPY"/>
    <property type="match status" value="1"/>
</dbReference>
<dbReference type="InterPro" id="IPR027417">
    <property type="entry name" value="P-loop_NTPase"/>
</dbReference>
<dbReference type="GO" id="GO:0015833">
    <property type="term" value="P:peptide transport"/>
    <property type="evidence" value="ECO:0007669"/>
    <property type="project" value="InterPro"/>
</dbReference>
<dbReference type="PROSITE" id="PS00211">
    <property type="entry name" value="ABC_TRANSPORTER_1"/>
    <property type="match status" value="1"/>
</dbReference>
<accession>A0A1H9TY30</accession>
<dbReference type="SUPFAM" id="SSF52540">
    <property type="entry name" value="P-loop containing nucleoside triphosphate hydrolases"/>
    <property type="match status" value="1"/>
</dbReference>
<evidence type="ECO:0000256" key="2">
    <source>
        <dbReference type="ARBA" id="ARBA00022448"/>
    </source>
</evidence>
<dbReference type="RefSeq" id="WP_074756798.1">
    <property type="nucleotide sequence ID" value="NZ_FOGJ01000016.1"/>
</dbReference>
<dbReference type="Pfam" id="PF00005">
    <property type="entry name" value="ABC_tran"/>
    <property type="match status" value="1"/>
</dbReference>
<evidence type="ECO:0000313" key="6">
    <source>
        <dbReference type="EMBL" id="SES01663.1"/>
    </source>
</evidence>
<dbReference type="PANTHER" id="PTHR43776">
    <property type="entry name" value="TRANSPORT ATP-BINDING PROTEIN"/>
    <property type="match status" value="1"/>
</dbReference>
<dbReference type="PANTHER" id="PTHR43776:SF7">
    <property type="entry name" value="D,D-DIPEPTIDE TRANSPORT ATP-BINDING PROTEIN DDPF-RELATED"/>
    <property type="match status" value="1"/>
</dbReference>
<evidence type="ECO:0000313" key="7">
    <source>
        <dbReference type="Proteomes" id="UP000182584"/>
    </source>
</evidence>
<reference evidence="6 7" key="1">
    <citation type="submission" date="2016-10" db="EMBL/GenBank/DDBJ databases">
        <authorList>
            <person name="de Groot N.N."/>
        </authorList>
    </citation>
    <scope>NUCLEOTIDE SEQUENCE [LARGE SCALE GENOMIC DNA]</scope>
    <source>
        <strain evidence="6 7">AR40</strain>
    </source>
</reference>
<dbReference type="AlphaFoldDB" id="A0A1H9TY30"/>
<dbReference type="InterPro" id="IPR003439">
    <property type="entry name" value="ABC_transporter-like_ATP-bd"/>
</dbReference>
<dbReference type="InterPro" id="IPR050319">
    <property type="entry name" value="ABC_transp_ATP-bind"/>
</dbReference>
<dbReference type="GO" id="GO:0055085">
    <property type="term" value="P:transmembrane transport"/>
    <property type="evidence" value="ECO:0007669"/>
    <property type="project" value="UniProtKB-ARBA"/>
</dbReference>